<evidence type="ECO:0000313" key="2">
    <source>
        <dbReference type="EMBL" id="SVD30717.1"/>
    </source>
</evidence>
<dbReference type="Pfam" id="PF00501">
    <property type="entry name" value="AMP-binding"/>
    <property type="match status" value="1"/>
</dbReference>
<reference evidence="2" key="1">
    <citation type="submission" date="2018-05" db="EMBL/GenBank/DDBJ databases">
        <authorList>
            <person name="Lanie J.A."/>
            <person name="Ng W.-L."/>
            <person name="Kazmierczak K.M."/>
            <person name="Andrzejewski T.M."/>
            <person name="Davidsen T.M."/>
            <person name="Wayne K.J."/>
            <person name="Tettelin H."/>
            <person name="Glass J.I."/>
            <person name="Rusch D."/>
            <person name="Podicherti R."/>
            <person name="Tsui H.-C.T."/>
            <person name="Winkler M.E."/>
        </authorList>
    </citation>
    <scope>NUCLEOTIDE SEQUENCE</scope>
</reference>
<feature type="non-terminal residue" evidence="2">
    <location>
        <position position="295"/>
    </location>
</feature>
<name>A0A382U9N8_9ZZZZ</name>
<organism evidence="2">
    <name type="scientific">marine metagenome</name>
    <dbReference type="NCBI Taxonomy" id="408172"/>
    <lineage>
        <taxon>unclassified sequences</taxon>
        <taxon>metagenomes</taxon>
        <taxon>ecological metagenomes</taxon>
    </lineage>
</organism>
<dbReference type="Gene3D" id="3.40.50.980">
    <property type="match status" value="2"/>
</dbReference>
<evidence type="ECO:0000259" key="1">
    <source>
        <dbReference type="Pfam" id="PF00501"/>
    </source>
</evidence>
<dbReference type="InterPro" id="IPR000873">
    <property type="entry name" value="AMP-dep_synth/lig_dom"/>
</dbReference>
<dbReference type="EMBL" id="UINC01142407">
    <property type="protein sequence ID" value="SVD30717.1"/>
    <property type="molecule type" value="Genomic_DNA"/>
</dbReference>
<feature type="domain" description="AMP-dependent synthetase/ligase" evidence="1">
    <location>
        <begin position="2"/>
        <end position="286"/>
    </location>
</feature>
<protein>
    <recommendedName>
        <fullName evidence="1">AMP-dependent synthetase/ligase domain-containing protein</fullName>
    </recommendedName>
</protein>
<dbReference type="PROSITE" id="PS00455">
    <property type="entry name" value="AMP_BINDING"/>
    <property type="match status" value="1"/>
</dbReference>
<accession>A0A382U9N8</accession>
<dbReference type="InterPro" id="IPR020845">
    <property type="entry name" value="AMP-binding_CS"/>
</dbReference>
<dbReference type="PANTHER" id="PTHR24096:SF267">
    <property type="entry name" value="MALONATE--COA LIGASE ACSF3, MITOCHONDRIAL"/>
    <property type="match status" value="1"/>
</dbReference>
<dbReference type="GO" id="GO:0016405">
    <property type="term" value="F:CoA-ligase activity"/>
    <property type="evidence" value="ECO:0007669"/>
    <property type="project" value="TreeGrafter"/>
</dbReference>
<gene>
    <name evidence="2" type="ORF">METZ01_LOCUS383571</name>
</gene>
<dbReference type="PANTHER" id="PTHR24096">
    <property type="entry name" value="LONG-CHAIN-FATTY-ACID--COA LIGASE"/>
    <property type="match status" value="1"/>
</dbReference>
<feature type="non-terminal residue" evidence="2">
    <location>
        <position position="1"/>
    </location>
</feature>
<proteinExistence type="predicted"/>
<sequence>PVAIWAPNIWEWVVTALGAQTIGAILVPINTRFKGGEAAYILDKAKVKHVFGVQGFLGNNYLQMLAQHYGDGDLVRGEAKLEERFDSIVSLRGDVPTYATSFDDFIEKGALVSHEVVHAARQSVRPDTISDLLFTSGTTGYPKGVMTSHQQNLKAFTCWSEVVGLTEGDRYLVINPFFHAFGYKAGWLASLMRGATILPHPVFDPKQALERIGKDQVSMLPGPPALFQTFLAQPNLDDYDLSSLRLSVTGAASIPVELIQQMKDVLKFDVVVTGYGLTEACGIATMCRAGDPAET</sequence>
<dbReference type="SUPFAM" id="SSF56801">
    <property type="entry name" value="Acetyl-CoA synthetase-like"/>
    <property type="match status" value="1"/>
</dbReference>
<dbReference type="AlphaFoldDB" id="A0A382U9N8"/>